<dbReference type="AlphaFoldDB" id="A0A4Y7TJ45"/>
<dbReference type="InterPro" id="IPR023352">
    <property type="entry name" value="MAPEG-like_dom_sf"/>
</dbReference>
<keyword evidence="2" id="KW-0812">Transmembrane</keyword>
<accession>A0A4Y7TJ45</accession>
<dbReference type="EMBL" id="QPFP01000010">
    <property type="protein sequence ID" value="TEB34205.1"/>
    <property type="molecule type" value="Genomic_DNA"/>
</dbReference>
<name>A0A4Y7TJ45_COPMI</name>
<sequence length="154" mass="16827">MASILDAPLSLYSIPVAWLLAYIPQVIKVTTASKFTTYDNLDPRTNVSKISAKDKVDDRLKAKVARADAAHQNGLESFPVWSIAVLVANYAGLASRSINNTALVYLGSRVVYNYIYINQSKQWHGSSRTLVWNVGVGAALSLLIRSANLVSSRT</sequence>
<dbReference type="OrthoDB" id="2122304at2759"/>
<comment type="caution">
    <text evidence="5">The sequence shown here is derived from an EMBL/GenBank/DDBJ whole genome shotgun (WGS) entry which is preliminary data.</text>
</comment>
<keyword evidence="3" id="KW-1133">Transmembrane helix</keyword>
<evidence type="ECO:0000256" key="4">
    <source>
        <dbReference type="ARBA" id="ARBA00023136"/>
    </source>
</evidence>
<reference evidence="5 6" key="1">
    <citation type="journal article" date="2019" name="Nat. Ecol. Evol.">
        <title>Megaphylogeny resolves global patterns of mushroom evolution.</title>
        <authorList>
            <person name="Varga T."/>
            <person name="Krizsan K."/>
            <person name="Foldi C."/>
            <person name="Dima B."/>
            <person name="Sanchez-Garcia M."/>
            <person name="Sanchez-Ramirez S."/>
            <person name="Szollosi G.J."/>
            <person name="Szarkandi J.G."/>
            <person name="Papp V."/>
            <person name="Albert L."/>
            <person name="Andreopoulos W."/>
            <person name="Angelini C."/>
            <person name="Antonin V."/>
            <person name="Barry K.W."/>
            <person name="Bougher N.L."/>
            <person name="Buchanan P."/>
            <person name="Buyck B."/>
            <person name="Bense V."/>
            <person name="Catcheside P."/>
            <person name="Chovatia M."/>
            <person name="Cooper J."/>
            <person name="Damon W."/>
            <person name="Desjardin D."/>
            <person name="Finy P."/>
            <person name="Geml J."/>
            <person name="Haridas S."/>
            <person name="Hughes K."/>
            <person name="Justo A."/>
            <person name="Karasinski D."/>
            <person name="Kautmanova I."/>
            <person name="Kiss B."/>
            <person name="Kocsube S."/>
            <person name="Kotiranta H."/>
            <person name="LaButti K.M."/>
            <person name="Lechner B.E."/>
            <person name="Liimatainen K."/>
            <person name="Lipzen A."/>
            <person name="Lukacs Z."/>
            <person name="Mihaltcheva S."/>
            <person name="Morgado L.N."/>
            <person name="Niskanen T."/>
            <person name="Noordeloos M.E."/>
            <person name="Ohm R.A."/>
            <person name="Ortiz-Santana B."/>
            <person name="Ovrebo C."/>
            <person name="Racz N."/>
            <person name="Riley R."/>
            <person name="Savchenko A."/>
            <person name="Shiryaev A."/>
            <person name="Soop K."/>
            <person name="Spirin V."/>
            <person name="Szebenyi C."/>
            <person name="Tomsovsky M."/>
            <person name="Tulloss R.E."/>
            <person name="Uehling J."/>
            <person name="Grigoriev I.V."/>
            <person name="Vagvolgyi C."/>
            <person name="Papp T."/>
            <person name="Martin F.M."/>
            <person name="Miettinen O."/>
            <person name="Hibbett D.S."/>
            <person name="Nagy L.G."/>
        </authorList>
    </citation>
    <scope>NUCLEOTIDE SEQUENCE [LARGE SCALE GENOMIC DNA]</scope>
    <source>
        <strain evidence="5 6">FP101781</strain>
    </source>
</reference>
<organism evidence="5 6">
    <name type="scientific">Coprinellus micaceus</name>
    <name type="common">Glistening ink-cap mushroom</name>
    <name type="synonym">Coprinus micaceus</name>
    <dbReference type="NCBI Taxonomy" id="71717"/>
    <lineage>
        <taxon>Eukaryota</taxon>
        <taxon>Fungi</taxon>
        <taxon>Dikarya</taxon>
        <taxon>Basidiomycota</taxon>
        <taxon>Agaricomycotina</taxon>
        <taxon>Agaricomycetes</taxon>
        <taxon>Agaricomycetidae</taxon>
        <taxon>Agaricales</taxon>
        <taxon>Agaricineae</taxon>
        <taxon>Psathyrellaceae</taxon>
        <taxon>Coprinellus</taxon>
    </lineage>
</organism>
<evidence type="ECO:0000313" key="6">
    <source>
        <dbReference type="Proteomes" id="UP000298030"/>
    </source>
</evidence>
<gene>
    <name evidence="5" type="ORF">FA13DRAFT_1812157</name>
</gene>
<dbReference type="Pfam" id="PF01124">
    <property type="entry name" value="MAPEG"/>
    <property type="match status" value="1"/>
</dbReference>
<dbReference type="PANTHER" id="PTHR35371:SF1">
    <property type="entry name" value="BLR7753 PROTEIN"/>
    <property type="match status" value="1"/>
</dbReference>
<proteinExistence type="predicted"/>
<dbReference type="Gene3D" id="1.20.120.550">
    <property type="entry name" value="Membrane associated eicosanoid/glutathione metabolism-like domain"/>
    <property type="match status" value="1"/>
</dbReference>
<dbReference type="GO" id="GO:0016020">
    <property type="term" value="C:membrane"/>
    <property type="evidence" value="ECO:0007669"/>
    <property type="project" value="UniProtKB-SubCell"/>
</dbReference>
<dbReference type="Proteomes" id="UP000298030">
    <property type="component" value="Unassembled WGS sequence"/>
</dbReference>
<dbReference type="InterPro" id="IPR001129">
    <property type="entry name" value="Membr-assoc_MAPEG"/>
</dbReference>
<evidence type="ECO:0000256" key="3">
    <source>
        <dbReference type="ARBA" id="ARBA00022989"/>
    </source>
</evidence>
<evidence type="ECO:0000256" key="1">
    <source>
        <dbReference type="ARBA" id="ARBA00004370"/>
    </source>
</evidence>
<evidence type="ECO:0008006" key="7">
    <source>
        <dbReference type="Google" id="ProtNLM"/>
    </source>
</evidence>
<dbReference type="SUPFAM" id="SSF161084">
    <property type="entry name" value="MAPEG domain-like"/>
    <property type="match status" value="1"/>
</dbReference>
<keyword evidence="6" id="KW-1185">Reference proteome</keyword>
<protein>
    <recommendedName>
        <fullName evidence="7">Membrane-associated proteins in eicosanoid and glutathione metabolism</fullName>
    </recommendedName>
</protein>
<comment type="subcellular location">
    <subcellularLocation>
        <location evidence="1">Membrane</location>
    </subcellularLocation>
</comment>
<keyword evidence="4" id="KW-0472">Membrane</keyword>
<evidence type="ECO:0000313" key="5">
    <source>
        <dbReference type="EMBL" id="TEB34205.1"/>
    </source>
</evidence>
<dbReference type="PANTHER" id="PTHR35371">
    <property type="entry name" value="INNER MEMBRANE PROTEIN"/>
    <property type="match status" value="1"/>
</dbReference>
<evidence type="ECO:0000256" key="2">
    <source>
        <dbReference type="ARBA" id="ARBA00022692"/>
    </source>
</evidence>